<dbReference type="Pfam" id="PF00664">
    <property type="entry name" value="ABC_membrane"/>
    <property type="match status" value="1"/>
</dbReference>
<evidence type="ECO:0000313" key="12">
    <source>
        <dbReference type="EMBL" id="PQP79824.1"/>
    </source>
</evidence>
<dbReference type="GO" id="GO:0005524">
    <property type="term" value="F:ATP binding"/>
    <property type="evidence" value="ECO:0007669"/>
    <property type="project" value="UniProtKB-KW"/>
</dbReference>
<protein>
    <submittedName>
        <fullName evidence="12">Multidrug ABC transporter permease</fullName>
    </submittedName>
</protein>
<dbReference type="GO" id="GO:0016887">
    <property type="term" value="F:ATP hydrolysis activity"/>
    <property type="evidence" value="ECO:0007669"/>
    <property type="project" value="InterPro"/>
</dbReference>
<dbReference type="InterPro" id="IPR003439">
    <property type="entry name" value="ABC_transporter-like_ATP-bd"/>
</dbReference>
<gene>
    <name evidence="12" type="ORF">C6B37_00920</name>
</gene>
<evidence type="ECO:0000256" key="5">
    <source>
        <dbReference type="ARBA" id="ARBA00022741"/>
    </source>
</evidence>
<dbReference type="InterPro" id="IPR003593">
    <property type="entry name" value="AAA+_ATPase"/>
</dbReference>
<evidence type="ECO:0000256" key="7">
    <source>
        <dbReference type="ARBA" id="ARBA00022989"/>
    </source>
</evidence>
<proteinExistence type="inferred from homology"/>
<keyword evidence="5" id="KW-0547">Nucleotide-binding</keyword>
<keyword evidence="13" id="KW-1185">Reference proteome</keyword>
<feature type="domain" description="ABC transporter" evidence="10">
    <location>
        <begin position="354"/>
        <end position="588"/>
    </location>
</feature>
<accession>A0A2S8NUZ7</accession>
<keyword evidence="3" id="KW-0813">Transport</keyword>
<evidence type="ECO:0000256" key="4">
    <source>
        <dbReference type="ARBA" id="ARBA00022692"/>
    </source>
</evidence>
<dbReference type="InterPro" id="IPR039421">
    <property type="entry name" value="Type_1_exporter"/>
</dbReference>
<dbReference type="CDD" id="cd18547">
    <property type="entry name" value="ABC_6TM_Tm288_like"/>
    <property type="match status" value="1"/>
</dbReference>
<dbReference type="GO" id="GO:0005886">
    <property type="term" value="C:plasma membrane"/>
    <property type="evidence" value="ECO:0007669"/>
    <property type="project" value="UniProtKB-SubCell"/>
</dbReference>
<dbReference type="PANTHER" id="PTHR43394:SF1">
    <property type="entry name" value="ATP-BINDING CASSETTE SUB-FAMILY B MEMBER 10, MITOCHONDRIAL"/>
    <property type="match status" value="1"/>
</dbReference>
<dbReference type="SUPFAM" id="SSF52540">
    <property type="entry name" value="P-loop containing nucleoside triphosphate hydrolases"/>
    <property type="match status" value="1"/>
</dbReference>
<keyword evidence="8 9" id="KW-0472">Membrane</keyword>
<dbReference type="FunFam" id="3.40.50.300:FF:000287">
    <property type="entry name" value="Multidrug ABC transporter ATP-binding protein"/>
    <property type="match status" value="1"/>
</dbReference>
<dbReference type="Proteomes" id="UP000238672">
    <property type="component" value="Unassembled WGS sequence"/>
</dbReference>
<feature type="transmembrane region" description="Helical" evidence="9">
    <location>
        <begin position="247"/>
        <end position="270"/>
    </location>
</feature>
<dbReference type="AlphaFoldDB" id="A0A2S8NUZ7"/>
<dbReference type="InterPro" id="IPR036640">
    <property type="entry name" value="ABC1_TM_sf"/>
</dbReference>
<reference evidence="12 13" key="1">
    <citation type="submission" date="2018-02" db="EMBL/GenBank/DDBJ databases">
        <title>Metagenomics reveals mixed infection of spiroplasma and phytoplasma in chicory.</title>
        <authorList>
            <person name="Polano C."/>
            <person name="Moruzzi S."/>
            <person name="Ermacora P."/>
            <person name="Ferrini F."/>
            <person name="Martini M."/>
            <person name="Firrao G."/>
        </authorList>
    </citation>
    <scope>NUCLEOTIDE SEQUENCE [LARGE SCALE GENOMIC DNA]</scope>
    <source>
        <strain evidence="12 13">ChiP</strain>
    </source>
</reference>
<feature type="domain" description="ABC transmembrane type-1" evidence="11">
    <location>
        <begin position="16"/>
        <end position="318"/>
    </location>
</feature>
<comment type="caution">
    <text evidence="12">The sequence shown here is derived from an EMBL/GenBank/DDBJ whole genome shotgun (WGS) entry which is preliminary data.</text>
</comment>
<keyword evidence="4 9" id="KW-0812">Transmembrane</keyword>
<evidence type="ECO:0000313" key="13">
    <source>
        <dbReference type="Proteomes" id="UP000238672"/>
    </source>
</evidence>
<evidence type="ECO:0000256" key="8">
    <source>
        <dbReference type="ARBA" id="ARBA00023136"/>
    </source>
</evidence>
<dbReference type="Pfam" id="PF00005">
    <property type="entry name" value="ABC_tran"/>
    <property type="match status" value="1"/>
</dbReference>
<organism evidence="12 13">
    <name type="scientific">Candidatus Phytoplasma phoenicium</name>
    <dbReference type="NCBI Taxonomy" id="198422"/>
    <lineage>
        <taxon>Bacteria</taxon>
        <taxon>Bacillati</taxon>
        <taxon>Mycoplasmatota</taxon>
        <taxon>Mollicutes</taxon>
        <taxon>Acholeplasmatales</taxon>
        <taxon>Acholeplasmataceae</taxon>
        <taxon>Candidatus Phytoplasma</taxon>
        <taxon>16SrIX (Pigeon pea witches'-broom group)</taxon>
    </lineage>
</organism>
<evidence type="ECO:0000256" key="1">
    <source>
        <dbReference type="ARBA" id="ARBA00004651"/>
    </source>
</evidence>
<dbReference type="SMART" id="SM00382">
    <property type="entry name" value="AAA"/>
    <property type="match status" value="1"/>
</dbReference>
<dbReference type="EMBL" id="PUUG01000016">
    <property type="protein sequence ID" value="PQP79824.1"/>
    <property type="molecule type" value="Genomic_DNA"/>
</dbReference>
<feature type="transmembrane region" description="Helical" evidence="9">
    <location>
        <begin position="140"/>
        <end position="159"/>
    </location>
</feature>
<feature type="transmembrane region" description="Helical" evidence="9">
    <location>
        <begin position="165"/>
        <end position="183"/>
    </location>
</feature>
<keyword evidence="6" id="KW-0067">ATP-binding</keyword>
<dbReference type="GO" id="GO:0015421">
    <property type="term" value="F:ABC-type oligopeptide transporter activity"/>
    <property type="evidence" value="ECO:0007669"/>
    <property type="project" value="TreeGrafter"/>
</dbReference>
<dbReference type="InterPro" id="IPR011527">
    <property type="entry name" value="ABC1_TM_dom"/>
</dbReference>
<sequence length="592" mass="68464">MNNLRYYLKPFKSKLVIGFVLILIFSSISAYIPLFEGEYIIGHIYKNPPKIEEYDKNMRYFFHFLSINLLLYFICTIVKFIYNKLLITSIHSAIKNIRTEMQRKIHKLSIQYFDQNTVGNVMSRMTQDIEVVANGLQQSLAALIASFFNILMLVVLMFWVNWRLGMVVCLLIPMSLVTIFIINRKSRSVFIERFEKSGEYNGFLQEKYTGHKEILLYNQQKHMIEEFQKLNNDLSNTIFKSNFLSGLTVPIVNSFTYIILLIMLILGIVLTKQLLPQMLYKLGFVTIQTGIFQAFIQYVWRLGNPINDLSQIFVILQSTKAAANRIFNFLSETEETETEGTITPFALNKLQGHVVFSNVSFYYYKNQWIIKDMNLEVQPQQTVAIVGSTGSGKTTLINLLSRFYEIQQGSIIIDGIDIKKISRNNLRSILGIVFQDVWLFKGTILDNLRYGNHNKTHEQIIAAAQKTKIHDLIMAKKDQYQTVISDELDNLSQGEKQLITITRTLLHDPSILILDEATSTIDIRMEKILQQSIQKLLKQKTAFVIAHRLSTIVNADLIVVLQNGVIVEQGKHQDLIKKKGFYYKLYTSQFQK</sequence>
<dbReference type="PROSITE" id="PS50929">
    <property type="entry name" value="ABC_TM1F"/>
    <property type="match status" value="1"/>
</dbReference>
<evidence type="ECO:0000256" key="6">
    <source>
        <dbReference type="ARBA" id="ARBA00022840"/>
    </source>
</evidence>
<evidence type="ECO:0000256" key="2">
    <source>
        <dbReference type="ARBA" id="ARBA00005417"/>
    </source>
</evidence>
<dbReference type="Gene3D" id="1.20.1560.10">
    <property type="entry name" value="ABC transporter type 1, transmembrane domain"/>
    <property type="match status" value="1"/>
</dbReference>
<evidence type="ECO:0000256" key="3">
    <source>
        <dbReference type="ARBA" id="ARBA00022448"/>
    </source>
</evidence>
<dbReference type="Gene3D" id="3.40.50.300">
    <property type="entry name" value="P-loop containing nucleotide triphosphate hydrolases"/>
    <property type="match status" value="1"/>
</dbReference>
<evidence type="ECO:0000259" key="10">
    <source>
        <dbReference type="PROSITE" id="PS50893"/>
    </source>
</evidence>
<dbReference type="InterPro" id="IPR027417">
    <property type="entry name" value="P-loop_NTPase"/>
</dbReference>
<keyword evidence="7 9" id="KW-1133">Transmembrane helix</keyword>
<dbReference type="SUPFAM" id="SSF90123">
    <property type="entry name" value="ABC transporter transmembrane region"/>
    <property type="match status" value="1"/>
</dbReference>
<evidence type="ECO:0000256" key="9">
    <source>
        <dbReference type="SAM" id="Phobius"/>
    </source>
</evidence>
<dbReference type="PROSITE" id="PS50893">
    <property type="entry name" value="ABC_TRANSPORTER_2"/>
    <property type="match status" value="1"/>
</dbReference>
<comment type="subcellular location">
    <subcellularLocation>
        <location evidence="1">Cell membrane</location>
        <topology evidence="1">Multi-pass membrane protein</topology>
    </subcellularLocation>
</comment>
<feature type="transmembrane region" description="Helical" evidence="9">
    <location>
        <begin position="60"/>
        <end position="82"/>
    </location>
</feature>
<name>A0A2S8NUZ7_9MOLU</name>
<comment type="similarity">
    <text evidence="2">Belongs to the ABC transporter superfamily.</text>
</comment>
<evidence type="ECO:0000259" key="11">
    <source>
        <dbReference type="PROSITE" id="PS50929"/>
    </source>
</evidence>
<dbReference type="PANTHER" id="PTHR43394">
    <property type="entry name" value="ATP-DEPENDENT PERMEASE MDL1, MITOCHONDRIAL"/>
    <property type="match status" value="1"/>
</dbReference>
<feature type="transmembrane region" description="Helical" evidence="9">
    <location>
        <begin position="282"/>
        <end position="300"/>
    </location>
</feature>